<dbReference type="GO" id="GO:0016787">
    <property type="term" value="F:hydrolase activity"/>
    <property type="evidence" value="ECO:0007669"/>
    <property type="project" value="UniProtKB-KW"/>
</dbReference>
<accession>A0A543DN91</accession>
<comment type="caution">
    <text evidence="6">The sequence shown here is derived from an EMBL/GenBank/DDBJ whole genome shotgun (WGS) entry which is preliminary data.</text>
</comment>
<keyword evidence="3 6" id="KW-0378">Hydrolase</keyword>
<dbReference type="Gene3D" id="3.40.50.1820">
    <property type="entry name" value="alpha/beta hydrolase"/>
    <property type="match status" value="1"/>
</dbReference>
<dbReference type="EMBL" id="VFPA01000002">
    <property type="protein sequence ID" value="TQM10782.1"/>
    <property type="molecule type" value="Genomic_DNA"/>
</dbReference>
<feature type="signal peptide" evidence="4">
    <location>
        <begin position="1"/>
        <end position="32"/>
    </location>
</feature>
<keyword evidence="2 4" id="KW-0732">Signal</keyword>
<reference evidence="6 7" key="1">
    <citation type="submission" date="2019-06" db="EMBL/GenBank/DDBJ databases">
        <title>Sequencing the genomes of 1000 actinobacteria strains.</title>
        <authorList>
            <person name="Klenk H.-P."/>
        </authorList>
    </citation>
    <scope>NUCLEOTIDE SEQUENCE [LARGE SCALE GENOMIC DNA]</scope>
    <source>
        <strain evidence="6 7">DSM 45301</strain>
    </source>
</reference>
<proteinExistence type="inferred from homology"/>
<feature type="chain" id="PRO_5021996243" evidence="4">
    <location>
        <begin position="33"/>
        <end position="524"/>
    </location>
</feature>
<dbReference type="Pfam" id="PF00561">
    <property type="entry name" value="Abhydrolase_1"/>
    <property type="match status" value="1"/>
</dbReference>
<sequence length="524" mass="55249">MFDRLRSVAVAAASCSVALVLAACAQSTPGSAAPDPPEPDPGLTRFYEQQLSWGPCGEYAVSAMDQQTYANPALECARLEVPLDYAAPDGETARIGVLRQKATGERIGSLLMNPGGPGGSGMSLAASLSGRLTESPVAQRFDLVGFDPRGVGASTPTIDCLNDAEWEAERADLDVDPSPEGVAQTEAENQQYAQRCTDRSGGPEVLANVGTRDVVRDMDILRQALGDEKLTYLGYSYGTRIGSAYAEAFPQNVRALVLDGALDPTQTTVERTVDQNAGFQQAFDAYAADCATQPNCPLGTDPAQATANFQALTRPLIDQPAAAEGGARTLSYPDAVTGTIQALYLSDYWPVLSRGLSALAAGDGTILLRLADIYNDRGEDGHYGNSIEAFIVISCVDEERITDRAEQAELIRRSIEAAPFRDDGRGVVAALDPCAFWPAPPTSEPHVPQVEGLPPTLTVSVTGDPATPYQAGVDLAEALNGGLLSVEGTQHTAALQGNQCVDDIVSSYLIDLQLPPDGARCALQ</sequence>
<dbReference type="Proteomes" id="UP000315677">
    <property type="component" value="Unassembled WGS sequence"/>
</dbReference>
<evidence type="ECO:0000256" key="4">
    <source>
        <dbReference type="SAM" id="SignalP"/>
    </source>
</evidence>
<evidence type="ECO:0000256" key="3">
    <source>
        <dbReference type="ARBA" id="ARBA00022801"/>
    </source>
</evidence>
<evidence type="ECO:0000256" key="1">
    <source>
        <dbReference type="ARBA" id="ARBA00010088"/>
    </source>
</evidence>
<comment type="similarity">
    <text evidence="1">Belongs to the peptidase S33 family.</text>
</comment>
<evidence type="ECO:0000313" key="7">
    <source>
        <dbReference type="Proteomes" id="UP000315677"/>
    </source>
</evidence>
<dbReference type="AlphaFoldDB" id="A0A543DN91"/>
<evidence type="ECO:0000313" key="6">
    <source>
        <dbReference type="EMBL" id="TQM10782.1"/>
    </source>
</evidence>
<feature type="domain" description="AB hydrolase-1" evidence="5">
    <location>
        <begin position="110"/>
        <end position="494"/>
    </location>
</feature>
<protein>
    <submittedName>
        <fullName evidence="6">Alpha/beta hydrolase family protein</fullName>
    </submittedName>
</protein>
<dbReference type="InterPro" id="IPR000073">
    <property type="entry name" value="AB_hydrolase_1"/>
</dbReference>
<dbReference type="PANTHER" id="PTHR43248">
    <property type="entry name" value="2-SUCCINYL-6-HYDROXY-2,4-CYCLOHEXADIENE-1-CARBOXYLATE SYNTHASE"/>
    <property type="match status" value="1"/>
</dbReference>
<dbReference type="InterPro" id="IPR029058">
    <property type="entry name" value="AB_hydrolase_fold"/>
</dbReference>
<dbReference type="InterPro" id="IPR051601">
    <property type="entry name" value="Serine_prot/Carboxylest_S33"/>
</dbReference>
<evidence type="ECO:0000259" key="5">
    <source>
        <dbReference type="Pfam" id="PF00561"/>
    </source>
</evidence>
<dbReference type="SUPFAM" id="SSF53474">
    <property type="entry name" value="alpha/beta-Hydrolases"/>
    <property type="match status" value="1"/>
</dbReference>
<name>A0A543DN91_9PSEU</name>
<gene>
    <name evidence="6" type="ORF">FB558_3303</name>
</gene>
<organism evidence="6 7">
    <name type="scientific">Pseudonocardia kunmingensis</name>
    <dbReference type="NCBI Taxonomy" id="630975"/>
    <lineage>
        <taxon>Bacteria</taxon>
        <taxon>Bacillati</taxon>
        <taxon>Actinomycetota</taxon>
        <taxon>Actinomycetes</taxon>
        <taxon>Pseudonocardiales</taxon>
        <taxon>Pseudonocardiaceae</taxon>
        <taxon>Pseudonocardia</taxon>
    </lineage>
</organism>
<evidence type="ECO:0000256" key="2">
    <source>
        <dbReference type="ARBA" id="ARBA00022729"/>
    </source>
</evidence>
<dbReference type="RefSeq" id="WP_211366637.1">
    <property type="nucleotide sequence ID" value="NZ_VFPA01000002.1"/>
</dbReference>
<dbReference type="PROSITE" id="PS51257">
    <property type="entry name" value="PROKAR_LIPOPROTEIN"/>
    <property type="match status" value="1"/>
</dbReference>
<keyword evidence="7" id="KW-1185">Reference proteome</keyword>
<dbReference type="PANTHER" id="PTHR43248:SF29">
    <property type="entry name" value="TRIPEPTIDYL AMINOPEPTIDASE"/>
    <property type="match status" value="1"/>
</dbReference>